<keyword evidence="7" id="KW-1185">Reference proteome</keyword>
<dbReference type="RefSeq" id="WP_079640839.1">
    <property type="nucleotide sequence ID" value="NZ_FUZF01000002.1"/>
</dbReference>
<dbReference type="SUPFAM" id="SSF48452">
    <property type="entry name" value="TPR-like"/>
    <property type="match status" value="1"/>
</dbReference>
<sequence length="647" mass="72917">MKFNHIFLGHYFVWGLLLLTTTVCAQEQLSLQAKADLLFEKYEYYNAAQLYGKLSESKKVKTRNLERLAESYSQINNYDLAENWYTRVVQRPDYKKQSLIGYANVLKQNGKYVEAKAMYKRYLEEQGDDDFVKLAVQGADSATRWIANPGKVDILAFNDVNTSLSEFSMIATPTSLLYAGESSDASVAKSGMTGESFLRLFSRDINASGKGSMLKDANINQAKYHVGPVASNKAGDKLYVTRTYPGKEVQKYRNDGKKWARSVLELMLYEKEGNSWKETAFPFNNVAAYSVGHAAWSDDEKRLYFASDMPGGVGGVDIWYCNQTTDGTWSTPVNAGAEVNTKYDEMFPMVFANKLYYSSNGKPGMGGLDIFEAAVSGNKISQVKNMGFPVNSPSDDFAYFVKEDNGEERKGFLSSNRSGSVGGDDIYHYAAKKPVFKILIQGKTFNKKSRELLAETNVTLYSDKRQMIAKTNSGQKAEFMFDADKNTKYKILGERSGFHADSVSLVTAVPTRDTIYQVSLFLEPIMEVGHKFVLEDIYYDFDKHNIRKDAAIVLDQLVRTMRDNPTLRIELSSHTDSRGSHRYNDLLSQRRAESAVNYIISRGIERDRLVAKGYGERRLVNRCADGVKCSAAEHQANRRTEVEVLSY</sequence>
<protein>
    <submittedName>
        <fullName evidence="6">OmpA family protein</fullName>
    </submittedName>
</protein>
<dbReference type="SUPFAM" id="SSF103088">
    <property type="entry name" value="OmpA-like"/>
    <property type="match status" value="1"/>
</dbReference>
<dbReference type="STRING" id="1513896.SAMN05660841_00471"/>
<evidence type="ECO:0000256" key="1">
    <source>
        <dbReference type="ARBA" id="ARBA00004442"/>
    </source>
</evidence>
<keyword evidence="2 4" id="KW-0472">Membrane</keyword>
<evidence type="ECO:0000256" key="3">
    <source>
        <dbReference type="ARBA" id="ARBA00023237"/>
    </source>
</evidence>
<dbReference type="PRINTS" id="PR01021">
    <property type="entry name" value="OMPADOMAIN"/>
</dbReference>
<dbReference type="CDD" id="cd07185">
    <property type="entry name" value="OmpA_C-like"/>
    <property type="match status" value="1"/>
</dbReference>
<proteinExistence type="predicted"/>
<evidence type="ECO:0000313" key="6">
    <source>
        <dbReference type="EMBL" id="SKB43772.1"/>
    </source>
</evidence>
<dbReference type="PROSITE" id="PS51123">
    <property type="entry name" value="OMPA_2"/>
    <property type="match status" value="1"/>
</dbReference>
<dbReference type="InterPro" id="IPR011990">
    <property type="entry name" value="TPR-like_helical_dom_sf"/>
</dbReference>
<dbReference type="EMBL" id="FUZF01000002">
    <property type="protein sequence ID" value="SKB43772.1"/>
    <property type="molecule type" value="Genomic_DNA"/>
</dbReference>
<dbReference type="Pfam" id="PF00691">
    <property type="entry name" value="OmpA"/>
    <property type="match status" value="1"/>
</dbReference>
<dbReference type="Gene3D" id="3.30.1330.60">
    <property type="entry name" value="OmpA-like domain"/>
    <property type="match status" value="1"/>
</dbReference>
<dbReference type="PANTHER" id="PTHR30329">
    <property type="entry name" value="STATOR ELEMENT OF FLAGELLAR MOTOR COMPLEX"/>
    <property type="match status" value="1"/>
</dbReference>
<dbReference type="InterPro" id="IPR006664">
    <property type="entry name" value="OMP_bac"/>
</dbReference>
<accession>A0A1T5B935</accession>
<dbReference type="Proteomes" id="UP000190150">
    <property type="component" value="Unassembled WGS sequence"/>
</dbReference>
<organism evidence="6 7">
    <name type="scientific">Sphingobacterium nematocida</name>
    <dbReference type="NCBI Taxonomy" id="1513896"/>
    <lineage>
        <taxon>Bacteria</taxon>
        <taxon>Pseudomonadati</taxon>
        <taxon>Bacteroidota</taxon>
        <taxon>Sphingobacteriia</taxon>
        <taxon>Sphingobacteriales</taxon>
        <taxon>Sphingobacteriaceae</taxon>
        <taxon>Sphingobacterium</taxon>
    </lineage>
</organism>
<dbReference type="Gene3D" id="1.25.40.10">
    <property type="entry name" value="Tetratricopeptide repeat domain"/>
    <property type="match status" value="1"/>
</dbReference>
<evidence type="ECO:0000256" key="2">
    <source>
        <dbReference type="ARBA" id="ARBA00023136"/>
    </source>
</evidence>
<dbReference type="GO" id="GO:0009279">
    <property type="term" value="C:cell outer membrane"/>
    <property type="evidence" value="ECO:0007669"/>
    <property type="project" value="UniProtKB-SubCell"/>
</dbReference>
<dbReference type="InterPro" id="IPR050330">
    <property type="entry name" value="Bact_OuterMem_StrucFunc"/>
</dbReference>
<dbReference type="AlphaFoldDB" id="A0A1T5B935"/>
<gene>
    <name evidence="6" type="ORF">SAMN05660841_00471</name>
</gene>
<dbReference type="OrthoDB" id="9809364at2"/>
<feature type="domain" description="OmpA-like" evidence="5">
    <location>
        <begin position="528"/>
        <end position="647"/>
    </location>
</feature>
<evidence type="ECO:0000259" key="5">
    <source>
        <dbReference type="PROSITE" id="PS51123"/>
    </source>
</evidence>
<dbReference type="InterPro" id="IPR006665">
    <property type="entry name" value="OmpA-like"/>
</dbReference>
<name>A0A1T5B935_9SPHI</name>
<keyword evidence="3" id="KW-0998">Cell outer membrane</keyword>
<comment type="subcellular location">
    <subcellularLocation>
        <location evidence="1">Cell outer membrane</location>
    </subcellularLocation>
</comment>
<dbReference type="SUPFAM" id="SSF82171">
    <property type="entry name" value="DPP6 N-terminal domain-like"/>
    <property type="match status" value="1"/>
</dbReference>
<reference evidence="7" key="1">
    <citation type="submission" date="2017-02" db="EMBL/GenBank/DDBJ databases">
        <authorList>
            <person name="Varghese N."/>
            <person name="Submissions S."/>
        </authorList>
    </citation>
    <scope>NUCLEOTIDE SEQUENCE [LARGE SCALE GENOMIC DNA]</scope>
    <source>
        <strain evidence="7">DSM 24091</strain>
    </source>
</reference>
<evidence type="ECO:0000256" key="4">
    <source>
        <dbReference type="PROSITE-ProRule" id="PRU00473"/>
    </source>
</evidence>
<dbReference type="PANTHER" id="PTHR30329:SF21">
    <property type="entry name" value="LIPOPROTEIN YIAD-RELATED"/>
    <property type="match status" value="1"/>
</dbReference>
<evidence type="ECO:0000313" key="7">
    <source>
        <dbReference type="Proteomes" id="UP000190150"/>
    </source>
</evidence>
<dbReference type="InterPro" id="IPR036737">
    <property type="entry name" value="OmpA-like_sf"/>
</dbReference>